<feature type="transmembrane region" description="Helical" evidence="1">
    <location>
        <begin position="203"/>
        <end position="222"/>
    </location>
</feature>
<keyword evidence="1" id="KW-0812">Transmembrane</keyword>
<feature type="transmembrane region" description="Helical" evidence="1">
    <location>
        <begin position="130"/>
        <end position="154"/>
    </location>
</feature>
<dbReference type="EMBL" id="VHLG01000008">
    <property type="protein sequence ID" value="TPW29707.1"/>
    <property type="molecule type" value="Genomic_DNA"/>
</dbReference>
<dbReference type="OrthoDB" id="5862062at2"/>
<evidence type="ECO:0000313" key="4">
    <source>
        <dbReference type="Proteomes" id="UP000318801"/>
    </source>
</evidence>
<reference evidence="3 4" key="1">
    <citation type="submission" date="2019-06" db="EMBL/GenBank/DDBJ databases">
        <authorList>
            <person name="Li M."/>
        </authorList>
    </citation>
    <scope>NUCLEOTIDE SEQUENCE [LARGE SCALE GENOMIC DNA]</scope>
    <source>
        <strain evidence="3 4">BGMRC2036</strain>
    </source>
</reference>
<keyword evidence="1" id="KW-0472">Membrane</keyword>
<accession>A0A506UD90</accession>
<protein>
    <recommendedName>
        <fullName evidence="2">YrhK domain-containing protein</fullName>
    </recommendedName>
</protein>
<feature type="transmembrane region" description="Helical" evidence="1">
    <location>
        <begin position="32"/>
        <end position="53"/>
    </location>
</feature>
<evidence type="ECO:0000256" key="1">
    <source>
        <dbReference type="SAM" id="Phobius"/>
    </source>
</evidence>
<dbReference type="AlphaFoldDB" id="A0A506UD90"/>
<feature type="transmembrane region" description="Helical" evidence="1">
    <location>
        <begin position="166"/>
        <end position="188"/>
    </location>
</feature>
<dbReference type="Proteomes" id="UP000318801">
    <property type="component" value="Unassembled WGS sequence"/>
</dbReference>
<feature type="transmembrane region" description="Helical" evidence="1">
    <location>
        <begin position="59"/>
        <end position="80"/>
    </location>
</feature>
<organism evidence="3 4">
    <name type="scientific">Martelella alba</name>
    <dbReference type="NCBI Taxonomy" id="2590451"/>
    <lineage>
        <taxon>Bacteria</taxon>
        <taxon>Pseudomonadati</taxon>
        <taxon>Pseudomonadota</taxon>
        <taxon>Alphaproteobacteria</taxon>
        <taxon>Hyphomicrobiales</taxon>
        <taxon>Aurantimonadaceae</taxon>
        <taxon>Martelella</taxon>
    </lineage>
</organism>
<dbReference type="InterPro" id="IPR025424">
    <property type="entry name" value="YrhK_domain"/>
</dbReference>
<dbReference type="PANTHER" id="PTHR34967">
    <property type="entry name" value="OS02G0257200 PROTEIN"/>
    <property type="match status" value="1"/>
</dbReference>
<gene>
    <name evidence="3" type="ORF">FJU08_12895</name>
</gene>
<sequence>MPHMFVNRPRLHDVISDDPDTRKHFRWETINALAYQTGGLTFIFGSICFFPSLSAFADIGAWIFFFGSLLYLLVTGHDLLEVFKHARQRDGSATLWDRLEFWAAWTYVVGTLLFVAGSLFFLSAIGFYTAGAWCFIVGSVLFVVGAVINVLQIVEADDLVTLQMMNLTALTFVVGSVLFAVASIPYLWEFASTADETRLDGFLAWQYLFGSGLFFVGGLMNYRRAYRVVATALGKPTPIASMPIEPLARRRTRS</sequence>
<keyword evidence="4" id="KW-1185">Reference proteome</keyword>
<dbReference type="RefSeq" id="WP_141149430.1">
    <property type="nucleotide sequence ID" value="NZ_VHLG01000008.1"/>
</dbReference>
<comment type="caution">
    <text evidence="3">The sequence shown here is derived from an EMBL/GenBank/DDBJ whole genome shotgun (WGS) entry which is preliminary data.</text>
</comment>
<evidence type="ECO:0000259" key="2">
    <source>
        <dbReference type="Pfam" id="PF14145"/>
    </source>
</evidence>
<keyword evidence="1" id="KW-1133">Transmembrane helix</keyword>
<proteinExistence type="predicted"/>
<evidence type="ECO:0000313" key="3">
    <source>
        <dbReference type="EMBL" id="TPW29707.1"/>
    </source>
</evidence>
<feature type="transmembrane region" description="Helical" evidence="1">
    <location>
        <begin position="101"/>
        <end position="124"/>
    </location>
</feature>
<feature type="domain" description="YrhK" evidence="2">
    <location>
        <begin position="26"/>
        <end position="81"/>
    </location>
</feature>
<dbReference type="PANTHER" id="PTHR34967:SF1">
    <property type="entry name" value="OS02G0257200 PROTEIN"/>
    <property type="match status" value="1"/>
</dbReference>
<name>A0A506UD90_9HYPH</name>
<dbReference type="Pfam" id="PF14145">
    <property type="entry name" value="YrhK"/>
    <property type="match status" value="2"/>
</dbReference>
<feature type="domain" description="YrhK" evidence="2">
    <location>
        <begin position="98"/>
        <end position="152"/>
    </location>
</feature>